<comment type="caution">
    <text evidence="6">The sequence shown here is derived from an EMBL/GenBank/DDBJ whole genome shotgun (WGS) entry which is preliminary data.</text>
</comment>
<evidence type="ECO:0000259" key="4">
    <source>
        <dbReference type="Pfam" id="PF06722"/>
    </source>
</evidence>
<dbReference type="InterPro" id="IPR048284">
    <property type="entry name" value="EryCIII-like_N"/>
</dbReference>
<sequence>MFTVSSQATHYSAMVPWGWALQAAGHEVRVLCTPDQTAAVGRTGLLPVPVLDGMKVITRLRLQAYEEAAHGDWPYPWLPPHPLTGETLEDLADFDVAAFRKEVAPVLAERAARSFDAAVAHARAWRPDLILHDPASLEGLLASRVTGVPAALCLWGPVGTHEPEHMRIVPADHSGSFPRHGQGDFSLDMIERVLDPCPPSLDVPVPAERVRFSFVPFNGTTPVPPWALEPPAPGRPRVCVTWSTALTATTGPNSYLLPSVLRALDGLDCEVIVTATAADVAALGPVPDGVRVVEHVPLLTVLPGCAAVVHHGGSGSAMTAFWAGVPQLIATFASEQAATARRVAAAGAGRHLRGHEAGPGALRAAVQDLVTDPAYRENTARLREEMRAQPTPARLVDILEKAHDARSPNLFSSWRESTPSFGNAL</sequence>
<dbReference type="CDD" id="cd03784">
    <property type="entry name" value="GT1_Gtf-like"/>
    <property type="match status" value="1"/>
</dbReference>
<reference evidence="7" key="1">
    <citation type="journal article" date="2019" name="Int. J. Syst. Evol. Microbiol.">
        <title>The Global Catalogue of Microorganisms (GCM) 10K type strain sequencing project: providing services to taxonomists for standard genome sequencing and annotation.</title>
        <authorList>
            <consortium name="The Broad Institute Genomics Platform"/>
            <consortium name="The Broad Institute Genome Sequencing Center for Infectious Disease"/>
            <person name="Wu L."/>
            <person name="Ma J."/>
        </authorList>
    </citation>
    <scope>NUCLEOTIDE SEQUENCE [LARGE SCALE GENOMIC DNA]</scope>
    <source>
        <strain evidence="7">JCM 9371</strain>
    </source>
</reference>
<keyword evidence="7" id="KW-1185">Reference proteome</keyword>
<organism evidence="6 7">
    <name type="scientific">Actinomadura fibrosa</name>
    <dbReference type="NCBI Taxonomy" id="111802"/>
    <lineage>
        <taxon>Bacteria</taxon>
        <taxon>Bacillati</taxon>
        <taxon>Actinomycetota</taxon>
        <taxon>Actinomycetes</taxon>
        <taxon>Streptosporangiales</taxon>
        <taxon>Thermomonosporaceae</taxon>
        <taxon>Actinomadura</taxon>
    </lineage>
</organism>
<gene>
    <name evidence="6" type="ORF">ACFQZM_17000</name>
</gene>
<keyword evidence="2" id="KW-0328">Glycosyltransferase</keyword>
<dbReference type="PANTHER" id="PTHR48050:SF13">
    <property type="entry name" value="STEROL 3-BETA-GLUCOSYLTRANSFERASE UGT80A2"/>
    <property type="match status" value="1"/>
</dbReference>
<dbReference type="RefSeq" id="WP_242619769.1">
    <property type="nucleotide sequence ID" value="NZ_CAACUY010000291.1"/>
</dbReference>
<feature type="domain" description="Erythromycin biosynthesis protein CIII-like C-terminal" evidence="4">
    <location>
        <begin position="260"/>
        <end position="400"/>
    </location>
</feature>
<comment type="similarity">
    <text evidence="1">Belongs to the glycosyltransferase 28 family.</text>
</comment>
<evidence type="ECO:0000256" key="1">
    <source>
        <dbReference type="ARBA" id="ARBA00006962"/>
    </source>
</evidence>
<evidence type="ECO:0000259" key="5">
    <source>
        <dbReference type="Pfam" id="PF21036"/>
    </source>
</evidence>
<evidence type="ECO:0000256" key="3">
    <source>
        <dbReference type="ARBA" id="ARBA00022679"/>
    </source>
</evidence>
<keyword evidence="3" id="KW-0808">Transferase</keyword>
<dbReference type="SUPFAM" id="SSF53756">
    <property type="entry name" value="UDP-Glycosyltransferase/glycogen phosphorylase"/>
    <property type="match status" value="1"/>
</dbReference>
<dbReference type="InterPro" id="IPR050426">
    <property type="entry name" value="Glycosyltransferase_28"/>
</dbReference>
<evidence type="ECO:0000256" key="2">
    <source>
        <dbReference type="ARBA" id="ARBA00022676"/>
    </source>
</evidence>
<proteinExistence type="inferred from homology"/>
<feature type="domain" description="Erythromycin biosynthesis protein CIII-like N-terminal" evidence="5">
    <location>
        <begin position="19"/>
        <end position="241"/>
    </location>
</feature>
<dbReference type="InterPro" id="IPR002213">
    <property type="entry name" value="UDP_glucos_trans"/>
</dbReference>
<dbReference type="PANTHER" id="PTHR48050">
    <property type="entry name" value="STEROL 3-BETA-GLUCOSYLTRANSFERASE"/>
    <property type="match status" value="1"/>
</dbReference>
<protein>
    <submittedName>
        <fullName evidence="6">Nucleotide disphospho-sugar-binding domain-containing protein</fullName>
    </submittedName>
</protein>
<dbReference type="Proteomes" id="UP001597063">
    <property type="component" value="Unassembled WGS sequence"/>
</dbReference>
<evidence type="ECO:0000313" key="6">
    <source>
        <dbReference type="EMBL" id="MFD0686199.1"/>
    </source>
</evidence>
<evidence type="ECO:0000313" key="7">
    <source>
        <dbReference type="Proteomes" id="UP001597063"/>
    </source>
</evidence>
<accession>A0ABW2XIF8</accession>
<dbReference type="Pfam" id="PF06722">
    <property type="entry name" value="EryCIII-like_C"/>
    <property type="match status" value="1"/>
</dbReference>
<name>A0ABW2XIF8_9ACTN</name>
<dbReference type="EMBL" id="JBHTGP010000008">
    <property type="protein sequence ID" value="MFD0686199.1"/>
    <property type="molecule type" value="Genomic_DNA"/>
</dbReference>
<dbReference type="Pfam" id="PF21036">
    <property type="entry name" value="EryCIII-like_N"/>
    <property type="match status" value="1"/>
</dbReference>
<dbReference type="Gene3D" id="3.40.50.2000">
    <property type="entry name" value="Glycogen Phosphorylase B"/>
    <property type="match status" value="2"/>
</dbReference>
<dbReference type="InterPro" id="IPR010610">
    <property type="entry name" value="EryCIII-like_C"/>
</dbReference>